<sequence>MWMMCRTTLLRPHPLRIIRLPVHICLLRKSIPVTASFERHMHISSTHWNNHDNVSPLSTEKNDKSKFKVTVDRDLPDVQSRTPRLLVYYTIFFSVMATISLGFFNYERQQSPIVSSTMYSVRRSPAARDLLGSNIRFKDPVPWISGSLDFLHGNVDLSYKVIGSANVPATLHFRSIRRAKGEPFEMVAWELIAQDGRRVDLMVDDERPLIQDEAGDSLLGK</sequence>
<comment type="caution">
    <text evidence="1">The sequence shown here is derived from an EMBL/GenBank/DDBJ whole genome shotgun (WGS) entry which is preliminary data.</text>
</comment>
<reference evidence="2" key="1">
    <citation type="journal article" date="2024" name="Front. Bioeng. Biotechnol.">
        <title>Genome-scale model development and genomic sequencing of the oleaginous clade Lipomyces.</title>
        <authorList>
            <person name="Czajka J.J."/>
            <person name="Han Y."/>
            <person name="Kim J."/>
            <person name="Mondo S.J."/>
            <person name="Hofstad B.A."/>
            <person name="Robles A."/>
            <person name="Haridas S."/>
            <person name="Riley R."/>
            <person name="LaButti K."/>
            <person name="Pangilinan J."/>
            <person name="Andreopoulos W."/>
            <person name="Lipzen A."/>
            <person name="Yan J."/>
            <person name="Wang M."/>
            <person name="Ng V."/>
            <person name="Grigoriev I.V."/>
            <person name="Spatafora J.W."/>
            <person name="Magnuson J.K."/>
            <person name="Baker S.E."/>
            <person name="Pomraning K.R."/>
        </authorList>
    </citation>
    <scope>NUCLEOTIDE SEQUENCE [LARGE SCALE GENOMIC DNA]</scope>
    <source>
        <strain evidence="2">CBS 7786</strain>
    </source>
</reference>
<dbReference type="Proteomes" id="UP001433508">
    <property type="component" value="Unassembled WGS sequence"/>
</dbReference>
<keyword evidence="2" id="KW-1185">Reference proteome</keyword>
<evidence type="ECO:0000313" key="2">
    <source>
        <dbReference type="Proteomes" id="UP001433508"/>
    </source>
</evidence>
<proteinExistence type="predicted"/>
<accession>A0ACC3SZY0</accession>
<organism evidence="1 2">
    <name type="scientific">Lipomyces kononenkoae</name>
    <name type="common">Yeast</name>
    <dbReference type="NCBI Taxonomy" id="34357"/>
    <lineage>
        <taxon>Eukaryota</taxon>
        <taxon>Fungi</taxon>
        <taxon>Dikarya</taxon>
        <taxon>Ascomycota</taxon>
        <taxon>Saccharomycotina</taxon>
        <taxon>Lipomycetes</taxon>
        <taxon>Lipomycetales</taxon>
        <taxon>Lipomycetaceae</taxon>
        <taxon>Lipomyces</taxon>
    </lineage>
</organism>
<name>A0ACC3SZY0_LIPKO</name>
<dbReference type="EMBL" id="MU971372">
    <property type="protein sequence ID" value="KAK9237206.1"/>
    <property type="molecule type" value="Genomic_DNA"/>
</dbReference>
<protein>
    <submittedName>
        <fullName evidence="1">Cytochrome oxidase complex assembly protein 1-domain-containing protein</fullName>
    </submittedName>
</protein>
<gene>
    <name evidence="1" type="ORF">V1525DRAFT_456931</name>
</gene>
<evidence type="ECO:0000313" key="1">
    <source>
        <dbReference type="EMBL" id="KAK9237206.1"/>
    </source>
</evidence>